<protein>
    <submittedName>
        <fullName evidence="1">Uncharacterized protein</fullName>
    </submittedName>
</protein>
<dbReference type="EMBL" id="QKYT01001016">
    <property type="protein sequence ID" value="RIA80228.1"/>
    <property type="molecule type" value="Genomic_DNA"/>
</dbReference>
<dbReference type="Proteomes" id="UP000265703">
    <property type="component" value="Unassembled WGS sequence"/>
</dbReference>
<gene>
    <name evidence="1" type="ORF">C1645_839077</name>
</gene>
<accession>A0A397S2M8</accession>
<comment type="caution">
    <text evidence="1">The sequence shown here is derived from an EMBL/GenBank/DDBJ whole genome shotgun (WGS) entry which is preliminary data.</text>
</comment>
<sequence length="150" mass="17023">MSLVYFQIEWSTGPKLSQVVESDAIFDGKPYKEESVCISILLERGQIMIAVRMAMASAWTKAESANKLLMEEEHPKIKRVIIEGKGGVEILVIGEGMFKIGGVDCGNMRQIEYIIKAATFNYINGMEMIRGSYENTFRSSVPFCQKWRRK</sequence>
<evidence type="ECO:0000313" key="2">
    <source>
        <dbReference type="Proteomes" id="UP000265703"/>
    </source>
</evidence>
<evidence type="ECO:0000313" key="1">
    <source>
        <dbReference type="EMBL" id="RIA80228.1"/>
    </source>
</evidence>
<dbReference type="AlphaFoldDB" id="A0A397S2M8"/>
<proteinExistence type="predicted"/>
<reference evidence="1 2" key="1">
    <citation type="submission" date="2018-06" db="EMBL/GenBank/DDBJ databases">
        <title>Comparative genomics reveals the genomic features of Rhizophagus irregularis, R. cerebriforme, R. diaphanum and Gigaspora rosea, and their symbiotic lifestyle signature.</title>
        <authorList>
            <person name="Morin E."/>
            <person name="San Clemente H."/>
            <person name="Chen E.C.H."/>
            <person name="De La Providencia I."/>
            <person name="Hainaut M."/>
            <person name="Kuo A."/>
            <person name="Kohler A."/>
            <person name="Murat C."/>
            <person name="Tang N."/>
            <person name="Roy S."/>
            <person name="Loubradou J."/>
            <person name="Henrissat B."/>
            <person name="Grigoriev I.V."/>
            <person name="Corradi N."/>
            <person name="Roux C."/>
            <person name="Martin F.M."/>
        </authorList>
    </citation>
    <scope>NUCLEOTIDE SEQUENCE [LARGE SCALE GENOMIC DNA]</scope>
    <source>
        <strain evidence="1 2">DAOM 227022</strain>
    </source>
</reference>
<keyword evidence="2" id="KW-1185">Reference proteome</keyword>
<organism evidence="1 2">
    <name type="scientific">Glomus cerebriforme</name>
    <dbReference type="NCBI Taxonomy" id="658196"/>
    <lineage>
        <taxon>Eukaryota</taxon>
        <taxon>Fungi</taxon>
        <taxon>Fungi incertae sedis</taxon>
        <taxon>Mucoromycota</taxon>
        <taxon>Glomeromycotina</taxon>
        <taxon>Glomeromycetes</taxon>
        <taxon>Glomerales</taxon>
        <taxon>Glomeraceae</taxon>
        <taxon>Glomus</taxon>
    </lineage>
</organism>
<name>A0A397S2M8_9GLOM</name>